<evidence type="ECO:0000259" key="1">
    <source>
        <dbReference type="Pfam" id="PF04326"/>
    </source>
</evidence>
<reference evidence="3" key="1">
    <citation type="journal article" date="2019" name="Int. J. Syst. Evol. Microbiol.">
        <title>The Global Catalogue of Microorganisms (GCM) 10K type strain sequencing project: providing services to taxonomists for standard genome sequencing and annotation.</title>
        <authorList>
            <consortium name="The Broad Institute Genomics Platform"/>
            <consortium name="The Broad Institute Genome Sequencing Center for Infectious Disease"/>
            <person name="Wu L."/>
            <person name="Ma J."/>
        </authorList>
    </citation>
    <scope>NUCLEOTIDE SEQUENCE [LARGE SCALE GENOMIC DNA]</scope>
    <source>
        <strain evidence="3">CECT 8551</strain>
    </source>
</reference>
<dbReference type="PANTHER" id="PTHR30595:SF6">
    <property type="entry name" value="SCHLAFEN ALBA-2 DOMAIN-CONTAINING PROTEIN"/>
    <property type="match status" value="1"/>
</dbReference>
<feature type="domain" description="Schlafen AlbA-2" evidence="1">
    <location>
        <begin position="19"/>
        <end position="139"/>
    </location>
</feature>
<dbReference type="EMBL" id="JBHSAV010000023">
    <property type="protein sequence ID" value="MFC3976124.1"/>
    <property type="molecule type" value="Genomic_DNA"/>
</dbReference>
<dbReference type="PANTHER" id="PTHR30595">
    <property type="entry name" value="GLPR-RELATED TRANSCRIPTIONAL REPRESSOR"/>
    <property type="match status" value="1"/>
</dbReference>
<keyword evidence="3" id="KW-1185">Reference proteome</keyword>
<dbReference type="InterPro" id="IPR007421">
    <property type="entry name" value="Schlafen_AlbA_2_dom"/>
</dbReference>
<comment type="caution">
    <text evidence="2">The sequence shown here is derived from an EMBL/GenBank/DDBJ whole genome shotgun (WGS) entry which is preliminary data.</text>
</comment>
<gene>
    <name evidence="2" type="ORF">ACFOUP_07035</name>
</gene>
<dbReference type="Gene3D" id="3.30.950.30">
    <property type="entry name" value="Schlafen, AAA domain"/>
    <property type="match status" value="1"/>
</dbReference>
<protein>
    <submittedName>
        <fullName evidence="2">Helix-turn-helix domain-containing protein</fullName>
    </submittedName>
</protein>
<evidence type="ECO:0000313" key="3">
    <source>
        <dbReference type="Proteomes" id="UP001595766"/>
    </source>
</evidence>
<dbReference type="Pfam" id="PF04326">
    <property type="entry name" value="SLFN_AlbA_2"/>
    <property type="match status" value="1"/>
</dbReference>
<proteinExistence type="predicted"/>
<name>A0ABV8EIK1_9BACT</name>
<accession>A0ABV8EIK1</accession>
<organism evidence="2 3">
    <name type="scientific">Belliella kenyensis</name>
    <dbReference type="NCBI Taxonomy" id="1472724"/>
    <lineage>
        <taxon>Bacteria</taxon>
        <taxon>Pseudomonadati</taxon>
        <taxon>Bacteroidota</taxon>
        <taxon>Cytophagia</taxon>
        <taxon>Cytophagales</taxon>
        <taxon>Cyclobacteriaceae</taxon>
        <taxon>Belliella</taxon>
    </lineage>
</organism>
<dbReference type="RefSeq" id="WP_241290645.1">
    <property type="nucleotide sequence ID" value="NZ_JAKZGR010000001.1"/>
</dbReference>
<evidence type="ECO:0000313" key="2">
    <source>
        <dbReference type="EMBL" id="MFC3976124.1"/>
    </source>
</evidence>
<sequence length="143" mass="16029">MFVPNKNFDNIKDILNQSEGITLDFKLTINDSLKIAKTLTAFANTSGGTIAIGINDQKKILGIDPAEELYMIEKAALECCIPPIEFKSEIFEVNYIDEEKIDPEVYVLLIHVNKSNVTHGVLNKEGKLIKYHRVHDKSIPAIS</sequence>
<dbReference type="Proteomes" id="UP001595766">
    <property type="component" value="Unassembled WGS sequence"/>
</dbReference>
<dbReference type="InterPro" id="IPR038461">
    <property type="entry name" value="Schlafen_AlbA_2_dom_sf"/>
</dbReference>